<dbReference type="Pfam" id="PF02261">
    <property type="entry name" value="Asp_decarbox"/>
    <property type="match status" value="1"/>
</dbReference>
<evidence type="ECO:0000256" key="3">
    <source>
        <dbReference type="ARBA" id="ARBA00022793"/>
    </source>
</evidence>
<keyword evidence="5 9" id="KW-0865">Zymogen</keyword>
<keyword evidence="4 9" id="KW-0068">Autocatalytic cleavage</keyword>
<accession>A0A1F6ESC1</accession>
<keyword evidence="6 9" id="KW-0456">Lyase</keyword>
<evidence type="ECO:0000256" key="2">
    <source>
        <dbReference type="ARBA" id="ARBA00022655"/>
    </source>
</evidence>
<keyword evidence="8 9" id="KW-0670">Pyruvate</keyword>
<evidence type="ECO:0000313" key="10">
    <source>
        <dbReference type="EMBL" id="OGG76543.1"/>
    </source>
</evidence>
<dbReference type="EC" id="4.1.1.11" evidence="9"/>
<dbReference type="EMBL" id="MFMD01000010">
    <property type="protein sequence ID" value="OGG76543.1"/>
    <property type="molecule type" value="Genomic_DNA"/>
</dbReference>
<feature type="chain" id="PRO_5023525958" description="Aspartate 1-decarboxylase beta chain" evidence="9">
    <location>
        <begin position="1"/>
        <end position="24"/>
    </location>
</feature>
<dbReference type="NCBIfam" id="TIGR00223">
    <property type="entry name" value="panD"/>
    <property type="match status" value="1"/>
</dbReference>
<gene>
    <name evidence="9" type="primary">panD</name>
    <name evidence="10" type="ORF">A2950_02170</name>
</gene>
<reference evidence="10 11" key="1">
    <citation type="journal article" date="2016" name="Nat. Commun.">
        <title>Thousands of microbial genomes shed light on interconnected biogeochemical processes in an aquifer system.</title>
        <authorList>
            <person name="Anantharaman K."/>
            <person name="Brown C.T."/>
            <person name="Hug L.A."/>
            <person name="Sharon I."/>
            <person name="Castelle C.J."/>
            <person name="Probst A.J."/>
            <person name="Thomas B.C."/>
            <person name="Singh A."/>
            <person name="Wilkins M.J."/>
            <person name="Karaoz U."/>
            <person name="Brodie E.L."/>
            <person name="Williams K.H."/>
            <person name="Hubbard S.S."/>
            <person name="Banfield J.F."/>
        </authorList>
    </citation>
    <scope>NUCLEOTIDE SEQUENCE [LARGE SCALE GENOMIC DNA]</scope>
</reference>
<comment type="subunit">
    <text evidence="9">Heterooctamer of four alpha and four beta subunits.</text>
</comment>
<comment type="subcellular location">
    <subcellularLocation>
        <location evidence="9">Cytoplasm</location>
    </subcellularLocation>
</comment>
<keyword evidence="1 9" id="KW-0963">Cytoplasm</keyword>
<dbReference type="Gene3D" id="2.40.40.20">
    <property type="match status" value="1"/>
</dbReference>
<comment type="pathway">
    <text evidence="9">Cofactor biosynthesis; (R)-pantothenate biosynthesis; beta-alanine from L-aspartate: step 1/1.</text>
</comment>
<evidence type="ECO:0000256" key="8">
    <source>
        <dbReference type="ARBA" id="ARBA00023317"/>
    </source>
</evidence>
<dbReference type="GO" id="GO:0006523">
    <property type="term" value="P:alanine biosynthetic process"/>
    <property type="evidence" value="ECO:0007669"/>
    <property type="project" value="InterPro"/>
</dbReference>
<dbReference type="STRING" id="1798516.A2950_02170"/>
<dbReference type="AlphaFoldDB" id="A0A1F6ESC1"/>
<dbReference type="PANTHER" id="PTHR21012:SF0">
    <property type="entry name" value="ASPARTATE 1-DECARBOXYLASE"/>
    <property type="match status" value="1"/>
</dbReference>
<dbReference type="PANTHER" id="PTHR21012">
    <property type="entry name" value="ASPARTATE 1-DECARBOXYLASE"/>
    <property type="match status" value="1"/>
</dbReference>
<name>A0A1F6ESC1_9BACT</name>
<comment type="function">
    <text evidence="9">Catalyzes the pyruvoyl-dependent decarboxylation of aspartate to produce beta-alanine.</text>
</comment>
<dbReference type="InterPro" id="IPR003190">
    <property type="entry name" value="Asp_decarbox"/>
</dbReference>
<evidence type="ECO:0000256" key="1">
    <source>
        <dbReference type="ARBA" id="ARBA00022490"/>
    </source>
</evidence>
<evidence type="ECO:0000313" key="11">
    <source>
        <dbReference type="Proteomes" id="UP000176714"/>
    </source>
</evidence>
<evidence type="ECO:0000256" key="5">
    <source>
        <dbReference type="ARBA" id="ARBA00023145"/>
    </source>
</evidence>
<evidence type="ECO:0000256" key="9">
    <source>
        <dbReference type="HAMAP-Rule" id="MF_00446"/>
    </source>
</evidence>
<sequence length="124" mass="13318">MLVNVCIAKLHRATVTDADLAYVGSITIDEVLLRAAGLVSGQMVTVNNASNAASWRTYILKGKKGKCEIVLNGPPARLFQKGDIVIILGEAWVTPAEAAKMSPTVVFVDGKNKIIKVKKGWRPS</sequence>
<evidence type="ECO:0000256" key="4">
    <source>
        <dbReference type="ARBA" id="ARBA00022813"/>
    </source>
</evidence>
<proteinExistence type="inferred from homology"/>
<dbReference type="HAMAP" id="MF_00446">
    <property type="entry name" value="PanD"/>
    <property type="match status" value="1"/>
</dbReference>
<comment type="similarity">
    <text evidence="9">Belongs to the PanD family.</text>
</comment>
<comment type="catalytic activity">
    <reaction evidence="9">
        <text>L-aspartate + H(+) = beta-alanine + CO2</text>
        <dbReference type="Rhea" id="RHEA:19497"/>
        <dbReference type="ChEBI" id="CHEBI:15378"/>
        <dbReference type="ChEBI" id="CHEBI:16526"/>
        <dbReference type="ChEBI" id="CHEBI:29991"/>
        <dbReference type="ChEBI" id="CHEBI:57966"/>
        <dbReference type="EC" id="4.1.1.11"/>
    </reaction>
</comment>
<keyword evidence="2 9" id="KW-0566">Pantothenate biosynthesis</keyword>
<dbReference type="SUPFAM" id="SSF50692">
    <property type="entry name" value="ADC-like"/>
    <property type="match status" value="1"/>
</dbReference>
<feature type="modified residue" description="Pyruvic acid (Ser)" evidence="9">
    <location>
        <position position="25"/>
    </location>
</feature>
<dbReference type="GO" id="GO:0004068">
    <property type="term" value="F:aspartate 1-decarboxylase activity"/>
    <property type="evidence" value="ECO:0007669"/>
    <property type="project" value="UniProtKB-UniRule"/>
</dbReference>
<dbReference type="UniPathway" id="UPA00028">
    <property type="reaction ID" value="UER00002"/>
</dbReference>
<keyword evidence="3 9" id="KW-0210">Decarboxylase</keyword>
<comment type="caution">
    <text evidence="10">The sequence shown here is derived from an EMBL/GenBank/DDBJ whole genome shotgun (WGS) entry which is preliminary data.</text>
</comment>
<organism evidence="10 11">
    <name type="scientific">Candidatus Kaiserbacteria bacterium RIFCSPLOWO2_01_FULL_55_19</name>
    <dbReference type="NCBI Taxonomy" id="1798516"/>
    <lineage>
        <taxon>Bacteria</taxon>
        <taxon>Candidatus Kaiseribacteriota</taxon>
    </lineage>
</organism>
<evidence type="ECO:0000256" key="6">
    <source>
        <dbReference type="ARBA" id="ARBA00023239"/>
    </source>
</evidence>
<dbReference type="GO" id="GO:0005829">
    <property type="term" value="C:cytosol"/>
    <property type="evidence" value="ECO:0007669"/>
    <property type="project" value="TreeGrafter"/>
</dbReference>
<feature type="binding site" evidence="9">
    <location>
        <position position="57"/>
    </location>
    <ligand>
        <name>substrate</name>
    </ligand>
</feature>
<feature type="active site" description="Proton donor" evidence="9">
    <location>
        <position position="58"/>
    </location>
</feature>
<dbReference type="Proteomes" id="UP000176714">
    <property type="component" value="Unassembled WGS sequence"/>
</dbReference>
<comment type="PTM">
    <text evidence="9">Is synthesized initially as an inactive proenzyme, which is activated by self-cleavage at a specific serine bond to produce a beta-subunit with a hydroxyl group at its C-terminus and an alpha-subunit with a pyruvoyl group at its N-terminus.</text>
</comment>
<keyword evidence="7 9" id="KW-0704">Schiff base</keyword>
<evidence type="ECO:0000256" key="7">
    <source>
        <dbReference type="ARBA" id="ARBA00023270"/>
    </source>
</evidence>
<comment type="caution">
    <text evidence="9">Lacks conserved residue(s) required for the propagation of feature annotation.</text>
</comment>
<dbReference type="InterPro" id="IPR009010">
    <property type="entry name" value="Asp_de-COase-like_dom_sf"/>
</dbReference>
<protein>
    <recommendedName>
        <fullName evidence="9">Aspartate 1-decarboxylase</fullName>
        <ecNumber evidence="9">4.1.1.11</ecNumber>
    </recommendedName>
    <alternativeName>
        <fullName evidence="9">Aspartate alpha-decarboxylase</fullName>
    </alternativeName>
    <component>
        <recommendedName>
            <fullName evidence="9">Aspartate 1-decarboxylase beta chain</fullName>
        </recommendedName>
    </component>
    <component>
        <recommendedName>
            <fullName evidence="9">Aspartate 1-decarboxylase alpha chain</fullName>
        </recommendedName>
    </component>
</protein>
<comment type="cofactor">
    <cofactor evidence="9">
        <name>pyruvate</name>
        <dbReference type="ChEBI" id="CHEBI:15361"/>
    </cofactor>
    <text evidence="9">Binds 1 pyruvoyl group covalently per subunit.</text>
</comment>
<feature type="active site" description="Schiff-base intermediate with substrate; via pyruvic acid" evidence="9">
    <location>
        <position position="25"/>
    </location>
</feature>
<feature type="chain" id="PRO_5023525957" description="Aspartate 1-decarboxylase alpha chain" evidence="9">
    <location>
        <begin position="25"/>
        <end position="124"/>
    </location>
</feature>
<dbReference type="GO" id="GO:0015940">
    <property type="term" value="P:pantothenate biosynthetic process"/>
    <property type="evidence" value="ECO:0007669"/>
    <property type="project" value="UniProtKB-UniRule"/>
</dbReference>